<dbReference type="PANTHER" id="PTHR21248:SF22">
    <property type="entry name" value="PHOSPHOLIPASE D"/>
    <property type="match status" value="1"/>
</dbReference>
<dbReference type="PROSITE" id="PS50035">
    <property type="entry name" value="PLD"/>
    <property type="match status" value="1"/>
</dbReference>
<sequence>MKTAHIEMEAWSGTLQQGMLSFINYYLSHGPLDKVVAEAKAAVALADEVILHRAAERYRQELGGILTSTEQLLELPGMSKEVLEQLAHLVSKLDLAKLHALVPQTTWNNRVDAYLNGPDCLQLMLEEIHNAKHYIHLSVMLFYNDDAGNRIAGAMLDALRRGVTVRIMVDYGITAVGYDKSLKVGDFTSIAEQLKQAGGMLIDTFHACYPKGEWSIKRAELAEQGVPESSLFLQDYVQEQMMTGTNMINHRKFMVIDGITAVLGSLNIGDQYLFETPIQTSGHEQVDGRKLGVPSKVEQWHDGCCRIQGAAIQSLNQTFAFQWTVHGGDVYDPCDSFYYPEMDRNLGEEQCTLFTSFPGNPVNLIQQYYLSLITYVSDETIIVNPYLIDQAFWDRLKSLGEEQARHLTLCNPLLVNDHPTNQTAVRSQMYEPFLKGVSFYDYSQTERFSHWKITYDHRSDCVFHGSYNINERSACHDFEIGVLVKSKPFANKVKKMIDYDLSMSRLLTESQEFYQYPALHPSTYLDKWTKFIT</sequence>
<evidence type="ECO:0000259" key="1">
    <source>
        <dbReference type="PROSITE" id="PS50035"/>
    </source>
</evidence>
<dbReference type="InterPro" id="IPR001736">
    <property type="entry name" value="PLipase_D/transphosphatidylase"/>
</dbReference>
<accession>A0ABX0JEK7</accession>
<dbReference type="Proteomes" id="UP001165962">
    <property type="component" value="Unassembled WGS sequence"/>
</dbReference>
<dbReference type="InterPro" id="IPR025202">
    <property type="entry name" value="PLD-like_dom"/>
</dbReference>
<dbReference type="SUPFAM" id="SSF56024">
    <property type="entry name" value="Phospholipase D/nuclease"/>
    <property type="match status" value="2"/>
</dbReference>
<dbReference type="PANTHER" id="PTHR21248">
    <property type="entry name" value="CARDIOLIPIN SYNTHASE"/>
    <property type="match status" value="1"/>
</dbReference>
<evidence type="ECO:0000313" key="3">
    <source>
        <dbReference type="Proteomes" id="UP001165962"/>
    </source>
</evidence>
<dbReference type="Gene3D" id="3.30.870.10">
    <property type="entry name" value="Endonuclease Chain A"/>
    <property type="match status" value="2"/>
</dbReference>
<dbReference type="RefSeq" id="WP_166152407.1">
    <property type="nucleotide sequence ID" value="NZ_JAAOIW010000007.1"/>
</dbReference>
<reference evidence="2" key="1">
    <citation type="submission" date="2020-03" db="EMBL/GenBank/DDBJ databases">
        <title>Draft sequencing of Paenibacilllus sp. S3N08.</title>
        <authorList>
            <person name="Kim D.-U."/>
        </authorList>
    </citation>
    <scope>NUCLEOTIDE SEQUENCE</scope>
    <source>
        <strain evidence="2">S3N08</strain>
    </source>
</reference>
<dbReference type="Pfam" id="PF13091">
    <property type="entry name" value="PLDc_2"/>
    <property type="match status" value="2"/>
</dbReference>
<protein>
    <submittedName>
        <fullName evidence="2">Phospholipase</fullName>
    </submittedName>
</protein>
<organism evidence="2 3">
    <name type="scientific">Paenibacillus agricola</name>
    <dbReference type="NCBI Taxonomy" id="2716264"/>
    <lineage>
        <taxon>Bacteria</taxon>
        <taxon>Bacillati</taxon>
        <taxon>Bacillota</taxon>
        <taxon>Bacilli</taxon>
        <taxon>Bacillales</taxon>
        <taxon>Paenibacillaceae</taxon>
        <taxon>Paenibacillus</taxon>
    </lineage>
</organism>
<dbReference type="EMBL" id="JAAOIW010000007">
    <property type="protein sequence ID" value="NHN32130.1"/>
    <property type="molecule type" value="Genomic_DNA"/>
</dbReference>
<keyword evidence="3" id="KW-1185">Reference proteome</keyword>
<gene>
    <name evidence="2" type="ORF">G9U52_20020</name>
</gene>
<feature type="domain" description="PLD phosphodiesterase" evidence="1">
    <location>
        <begin position="245"/>
        <end position="272"/>
    </location>
</feature>
<dbReference type="SMART" id="SM00155">
    <property type="entry name" value="PLDc"/>
    <property type="match status" value="1"/>
</dbReference>
<proteinExistence type="predicted"/>
<name>A0ABX0JEK7_9BACL</name>
<comment type="caution">
    <text evidence="2">The sequence shown here is derived from an EMBL/GenBank/DDBJ whole genome shotgun (WGS) entry which is preliminary data.</text>
</comment>
<evidence type="ECO:0000313" key="2">
    <source>
        <dbReference type="EMBL" id="NHN32130.1"/>
    </source>
</evidence>